<organism evidence="4 5">
    <name type="scientific">Spizellomyces punctatus (strain DAOM BR117)</name>
    <dbReference type="NCBI Taxonomy" id="645134"/>
    <lineage>
        <taxon>Eukaryota</taxon>
        <taxon>Fungi</taxon>
        <taxon>Fungi incertae sedis</taxon>
        <taxon>Chytridiomycota</taxon>
        <taxon>Chytridiomycota incertae sedis</taxon>
        <taxon>Chytridiomycetes</taxon>
        <taxon>Spizellomycetales</taxon>
        <taxon>Spizellomycetaceae</taxon>
        <taxon>Spizellomyces</taxon>
    </lineage>
</organism>
<evidence type="ECO:0008006" key="6">
    <source>
        <dbReference type="Google" id="ProtNLM"/>
    </source>
</evidence>
<dbReference type="AlphaFoldDB" id="A0A0L0HMB1"/>
<dbReference type="Pfam" id="PF12828">
    <property type="entry name" value="PXB"/>
    <property type="match status" value="1"/>
</dbReference>
<sequence>MNTSPTNAPLTGEDVHLLKKALIARQLRKEISALLDTPESIGALVPPPSPETPDATFPLLSPLFSRLLLPFPPLQAADNGPKEFWRVCGRFLGLFRGVDSGGTASHIAKRDLLANKAVDAIAAMLGKSVRTTTEEYELKEGTRVGNGVQVPEQKQFVFQEVEIVETKVTVKKGLWRSSETVEYTVRSIMNGRTAIARRDYGAFKSLHKELIRRANLRIPALPTVSGTPKGTSLSYAITSLTTYLWSLSSQPTSTLRDFLNQSEPIVHSNSDDQEASKKADEIRKALDMFRDEVLEPGGLAKVFAVIGKAEEISELPAHYRMVVEWWKMCAAASFYRTFITHDRAPEHLRRLKAFHSRAPYRSWAALLKSTNPVMVVKAIGNLLLARPFGTKCLLQSMITGIIDDEIRATLKEIQYVERFTGPDISISAKEVVNRAPLGGYELDISADLPAQILGYQPDAASPERQAVERLLGYYWRMRRLHQFRNLVQEDVVVHLAKDILAISYKPLTEAYKAADPGSCIRDGAKFIEDLLRIAEIEQAKGPTAPRNANAPPLRPFITLLSRHEHRIFKHVRSTLSAQPGRIHSLAEIASWADDVAKFFRGYGPVVDLASVVQNPSIDREALMRDLEKLRARKKERNEKVRQRVLSRVLGVAKGDVLDEELQVSDVGLALQDIWAEEHGPVWVDGLTGVADGVADSVADDRNTLQVPKPLHKARSITSFESLVDPSDAPSETPTPPTTEEDVESQLRALMVDDESGDSSDGTFMMEPPTVEPGIVAAASGFGVVYRQKTEWKDPLGLEVVPELMGPWLKALGPWLEVVAGGAV</sequence>
<dbReference type="GO" id="GO:0035091">
    <property type="term" value="F:phosphatidylinositol binding"/>
    <property type="evidence" value="ECO:0007669"/>
    <property type="project" value="InterPro"/>
</dbReference>
<dbReference type="EMBL" id="KQ257453">
    <property type="protein sequence ID" value="KND02198.1"/>
    <property type="molecule type" value="Genomic_DNA"/>
</dbReference>
<protein>
    <recommendedName>
        <fullName evidence="6">PX domain-containing protein</fullName>
    </recommendedName>
</protein>
<dbReference type="RefSeq" id="XP_016610237.1">
    <property type="nucleotide sequence ID" value="XM_016750970.1"/>
</dbReference>
<evidence type="ECO:0000313" key="4">
    <source>
        <dbReference type="EMBL" id="KND02198.1"/>
    </source>
</evidence>
<dbReference type="FunCoup" id="A0A0L0HMB1">
    <property type="interactions" value="18"/>
</dbReference>
<dbReference type="PANTHER" id="PTHR47185:SF1">
    <property type="entry name" value="PX DOMAIN-CONTAINING PROTEIN YPR097W"/>
    <property type="match status" value="1"/>
</dbReference>
<dbReference type="Pfam" id="PF12825">
    <property type="entry name" value="DUF3818"/>
    <property type="match status" value="2"/>
</dbReference>
<dbReference type="InterPro" id="IPR047168">
    <property type="entry name" value="LEC1-like"/>
</dbReference>
<dbReference type="OMA" id="MGWLEGI"/>
<dbReference type="InParanoid" id="A0A0L0HMB1"/>
<feature type="domain" description="PX-associated" evidence="3">
    <location>
        <begin position="8"/>
        <end position="87"/>
    </location>
</feature>
<dbReference type="eggNOG" id="KOG2273">
    <property type="taxonomic scope" value="Eukaryota"/>
</dbReference>
<proteinExistence type="predicted"/>
<dbReference type="InterPro" id="IPR024554">
    <property type="entry name" value="LEC1-like_C"/>
</dbReference>
<feature type="domain" description="PX" evidence="2">
    <location>
        <begin position="298"/>
        <end position="418"/>
    </location>
</feature>
<dbReference type="Gene3D" id="3.30.1520.10">
    <property type="entry name" value="Phox-like domain"/>
    <property type="match status" value="1"/>
</dbReference>
<dbReference type="STRING" id="645134.A0A0L0HMB1"/>
<dbReference type="OrthoDB" id="18320at2759"/>
<feature type="domain" description="PX" evidence="2">
    <location>
        <begin position="466"/>
        <end position="600"/>
    </location>
</feature>
<dbReference type="InterPro" id="IPR024555">
    <property type="entry name" value="PX-associated"/>
</dbReference>
<reference evidence="4 5" key="1">
    <citation type="submission" date="2009-08" db="EMBL/GenBank/DDBJ databases">
        <title>The Genome Sequence of Spizellomyces punctatus strain DAOM BR117.</title>
        <authorList>
            <consortium name="The Broad Institute Genome Sequencing Platform"/>
            <person name="Russ C."/>
            <person name="Cuomo C."/>
            <person name="Shea T."/>
            <person name="Young S.K."/>
            <person name="Zeng Q."/>
            <person name="Koehrsen M."/>
            <person name="Haas B."/>
            <person name="Borodovsky M."/>
            <person name="Guigo R."/>
            <person name="Alvarado L."/>
            <person name="Berlin A."/>
            <person name="Bochicchio J."/>
            <person name="Borenstein D."/>
            <person name="Chapman S."/>
            <person name="Chen Z."/>
            <person name="Engels R."/>
            <person name="Freedman E."/>
            <person name="Gellesch M."/>
            <person name="Goldberg J."/>
            <person name="Griggs A."/>
            <person name="Gujja S."/>
            <person name="Heiman D."/>
            <person name="Hepburn T."/>
            <person name="Howarth C."/>
            <person name="Jen D."/>
            <person name="Larson L."/>
            <person name="Lewis B."/>
            <person name="Mehta T."/>
            <person name="Park D."/>
            <person name="Pearson M."/>
            <person name="Roberts A."/>
            <person name="Saif S."/>
            <person name="Shenoy N."/>
            <person name="Sisk P."/>
            <person name="Stolte C."/>
            <person name="Sykes S."/>
            <person name="Thomson T."/>
            <person name="Walk T."/>
            <person name="White J."/>
            <person name="Yandava C."/>
            <person name="Burger G."/>
            <person name="Gray M.W."/>
            <person name="Holland P.W.H."/>
            <person name="King N."/>
            <person name="Lang F.B.F."/>
            <person name="Roger A.J."/>
            <person name="Ruiz-Trillo I."/>
            <person name="Lander E."/>
            <person name="Nusbaum C."/>
        </authorList>
    </citation>
    <scope>NUCLEOTIDE SEQUENCE [LARGE SCALE GENOMIC DNA]</scope>
    <source>
        <strain evidence="4 5">DAOM BR117</strain>
    </source>
</reference>
<evidence type="ECO:0000259" key="3">
    <source>
        <dbReference type="Pfam" id="PF12828"/>
    </source>
</evidence>
<dbReference type="PANTHER" id="PTHR47185">
    <property type="entry name" value="PX DOMAIN-CONTAINING PROTEIN YPR097W"/>
    <property type="match status" value="1"/>
</dbReference>
<dbReference type="Proteomes" id="UP000053201">
    <property type="component" value="Unassembled WGS sequence"/>
</dbReference>
<evidence type="ECO:0000256" key="1">
    <source>
        <dbReference type="SAM" id="MobiDB-lite"/>
    </source>
</evidence>
<feature type="region of interest" description="Disordered" evidence="1">
    <location>
        <begin position="720"/>
        <end position="741"/>
    </location>
</feature>
<dbReference type="InterPro" id="IPR036871">
    <property type="entry name" value="PX_dom_sf"/>
</dbReference>
<gene>
    <name evidence="4" type="ORF">SPPG_02685</name>
</gene>
<evidence type="ECO:0000259" key="2">
    <source>
        <dbReference type="Pfam" id="PF12825"/>
    </source>
</evidence>
<keyword evidence="5" id="KW-1185">Reference proteome</keyword>
<name>A0A0L0HMB1_SPIPD</name>
<dbReference type="GeneID" id="27686254"/>
<accession>A0A0L0HMB1</accession>
<dbReference type="SUPFAM" id="SSF64268">
    <property type="entry name" value="PX domain"/>
    <property type="match status" value="1"/>
</dbReference>
<evidence type="ECO:0000313" key="5">
    <source>
        <dbReference type="Proteomes" id="UP000053201"/>
    </source>
</evidence>
<dbReference type="VEuPathDB" id="FungiDB:SPPG_02685"/>